<evidence type="ECO:0000256" key="6">
    <source>
        <dbReference type="ARBA" id="ARBA00022801"/>
    </source>
</evidence>
<organism evidence="10 11">
    <name type="scientific">Paspalum notatum var. saurae</name>
    <dbReference type="NCBI Taxonomy" id="547442"/>
    <lineage>
        <taxon>Eukaryota</taxon>
        <taxon>Viridiplantae</taxon>
        <taxon>Streptophyta</taxon>
        <taxon>Embryophyta</taxon>
        <taxon>Tracheophyta</taxon>
        <taxon>Spermatophyta</taxon>
        <taxon>Magnoliopsida</taxon>
        <taxon>Liliopsida</taxon>
        <taxon>Poales</taxon>
        <taxon>Poaceae</taxon>
        <taxon>PACMAD clade</taxon>
        <taxon>Panicoideae</taxon>
        <taxon>Andropogonodae</taxon>
        <taxon>Paspaleae</taxon>
        <taxon>Paspalinae</taxon>
        <taxon>Paspalum</taxon>
    </lineage>
</organism>
<evidence type="ECO:0000313" key="10">
    <source>
        <dbReference type="EMBL" id="WVZ53935.1"/>
    </source>
</evidence>
<keyword evidence="11" id="KW-1185">Reference proteome</keyword>
<dbReference type="InterPro" id="IPR058353">
    <property type="entry name" value="DUF8040"/>
</dbReference>
<dbReference type="PANTHER" id="PTHR22930">
    <property type="match status" value="1"/>
</dbReference>
<dbReference type="Proteomes" id="UP001341281">
    <property type="component" value="Chromosome 01"/>
</dbReference>
<sequence>MWRRSSRFHSLHDLLVNSYGLKSTNKFSSTEALGMFLWMVGAPQSFRQVENRFTRSTESQITSGHLTLNFELCTLGYFNVGLLLFFNNCIGAIDGTYIKVVVSGSQVVQHTGRHGYTTQNVLAICDFDMRFTFVVTGWPGSIHDMRVFNYAISKYGDKFPHPPPGKFYLVDSGYPNRKGYLAPYKGTKYHLPKFQSGPMPRGIKETFNYAHSSLRNVIERSFGVLKMKWRILLGLHSYPMQKQSKIISACMAIYNFIRESALEDRDFDAFDRPKNVVPMDNNRRIARRRTNAGDEELNMNAFRDKIAIEYGGKRDGAAPYRGETNWEAEGTKNGGRWASTWEKRGKGRAGVPGIIASFKKIQLQASSDAPLLFLRRVI</sequence>
<evidence type="ECO:0000259" key="8">
    <source>
        <dbReference type="Pfam" id="PF13359"/>
    </source>
</evidence>
<protein>
    <recommendedName>
        <fullName evidence="12">DDE Tnp4 domain-containing protein</fullName>
    </recommendedName>
</protein>
<dbReference type="Pfam" id="PF13359">
    <property type="entry name" value="DDE_Tnp_4"/>
    <property type="match status" value="1"/>
</dbReference>
<evidence type="ECO:0000313" key="11">
    <source>
        <dbReference type="Proteomes" id="UP001341281"/>
    </source>
</evidence>
<comment type="cofactor">
    <cofactor evidence="1">
        <name>a divalent metal cation</name>
        <dbReference type="ChEBI" id="CHEBI:60240"/>
    </cofactor>
</comment>
<dbReference type="Pfam" id="PF26138">
    <property type="entry name" value="DUF8040"/>
    <property type="match status" value="1"/>
</dbReference>
<dbReference type="GO" id="GO:0004518">
    <property type="term" value="F:nuclease activity"/>
    <property type="evidence" value="ECO:0007669"/>
    <property type="project" value="UniProtKB-KW"/>
</dbReference>
<evidence type="ECO:0000256" key="7">
    <source>
        <dbReference type="ARBA" id="ARBA00023242"/>
    </source>
</evidence>
<dbReference type="GO" id="GO:0005634">
    <property type="term" value="C:nucleus"/>
    <property type="evidence" value="ECO:0007669"/>
    <property type="project" value="UniProtKB-SubCell"/>
</dbReference>
<evidence type="ECO:0000256" key="4">
    <source>
        <dbReference type="ARBA" id="ARBA00022722"/>
    </source>
</evidence>
<reference evidence="10 11" key="1">
    <citation type="submission" date="2024-02" db="EMBL/GenBank/DDBJ databases">
        <title>High-quality chromosome-scale genome assembly of Pensacola bahiagrass (Paspalum notatum Flugge var. saurae).</title>
        <authorList>
            <person name="Vega J.M."/>
            <person name="Podio M."/>
            <person name="Orjuela J."/>
            <person name="Siena L.A."/>
            <person name="Pessino S.C."/>
            <person name="Combes M.C."/>
            <person name="Mariac C."/>
            <person name="Albertini E."/>
            <person name="Pupilli F."/>
            <person name="Ortiz J.P.A."/>
            <person name="Leblanc O."/>
        </authorList>
    </citation>
    <scope>NUCLEOTIDE SEQUENCE [LARGE SCALE GENOMIC DNA]</scope>
    <source>
        <strain evidence="10">R1</strain>
        <tissue evidence="10">Leaf</tissue>
    </source>
</reference>
<proteinExistence type="inferred from homology"/>
<keyword evidence="5" id="KW-0479">Metal-binding</keyword>
<dbReference type="InterPro" id="IPR027806">
    <property type="entry name" value="HARBI1_dom"/>
</dbReference>
<dbReference type="InterPro" id="IPR045249">
    <property type="entry name" value="HARBI1-like"/>
</dbReference>
<evidence type="ECO:0008006" key="12">
    <source>
        <dbReference type="Google" id="ProtNLM"/>
    </source>
</evidence>
<keyword evidence="4" id="KW-0540">Nuclease</keyword>
<accession>A0AAQ3PNG0</accession>
<comment type="subcellular location">
    <subcellularLocation>
        <location evidence="2">Nucleus</location>
    </subcellularLocation>
</comment>
<dbReference type="AlphaFoldDB" id="A0AAQ3PNG0"/>
<evidence type="ECO:0000256" key="5">
    <source>
        <dbReference type="ARBA" id="ARBA00022723"/>
    </source>
</evidence>
<evidence type="ECO:0000256" key="3">
    <source>
        <dbReference type="ARBA" id="ARBA00006958"/>
    </source>
</evidence>
<dbReference type="EMBL" id="CP144745">
    <property type="protein sequence ID" value="WVZ53935.1"/>
    <property type="molecule type" value="Genomic_DNA"/>
</dbReference>
<evidence type="ECO:0000256" key="1">
    <source>
        <dbReference type="ARBA" id="ARBA00001968"/>
    </source>
</evidence>
<keyword evidence="6" id="KW-0378">Hydrolase</keyword>
<feature type="domain" description="DUF8040" evidence="9">
    <location>
        <begin position="6"/>
        <end position="59"/>
    </location>
</feature>
<comment type="similarity">
    <text evidence="3">Belongs to the HARBI1 family.</text>
</comment>
<dbReference type="PANTHER" id="PTHR22930:SF280">
    <property type="entry name" value="OS11G0202600 PROTEIN"/>
    <property type="match status" value="1"/>
</dbReference>
<dbReference type="GO" id="GO:0046872">
    <property type="term" value="F:metal ion binding"/>
    <property type="evidence" value="ECO:0007669"/>
    <property type="project" value="UniProtKB-KW"/>
</dbReference>
<evidence type="ECO:0000259" key="9">
    <source>
        <dbReference type="Pfam" id="PF26138"/>
    </source>
</evidence>
<keyword evidence="7" id="KW-0539">Nucleus</keyword>
<gene>
    <name evidence="10" type="ORF">U9M48_004820</name>
</gene>
<name>A0AAQ3PNG0_PASNO</name>
<dbReference type="GO" id="GO:0016787">
    <property type="term" value="F:hydrolase activity"/>
    <property type="evidence" value="ECO:0007669"/>
    <property type="project" value="UniProtKB-KW"/>
</dbReference>
<feature type="domain" description="DDE Tnp4" evidence="8">
    <location>
        <begin position="93"/>
        <end position="255"/>
    </location>
</feature>
<evidence type="ECO:0000256" key="2">
    <source>
        <dbReference type="ARBA" id="ARBA00004123"/>
    </source>
</evidence>